<gene>
    <name evidence="2" type="ORF">EYF80_057914</name>
</gene>
<proteinExistence type="predicted"/>
<protein>
    <submittedName>
        <fullName evidence="2">Uncharacterized protein</fullName>
    </submittedName>
</protein>
<evidence type="ECO:0000313" key="2">
    <source>
        <dbReference type="EMBL" id="TNN31926.1"/>
    </source>
</evidence>
<organism evidence="2 3">
    <name type="scientific">Liparis tanakae</name>
    <name type="common">Tanaka's snailfish</name>
    <dbReference type="NCBI Taxonomy" id="230148"/>
    <lineage>
        <taxon>Eukaryota</taxon>
        <taxon>Metazoa</taxon>
        <taxon>Chordata</taxon>
        <taxon>Craniata</taxon>
        <taxon>Vertebrata</taxon>
        <taxon>Euteleostomi</taxon>
        <taxon>Actinopterygii</taxon>
        <taxon>Neopterygii</taxon>
        <taxon>Teleostei</taxon>
        <taxon>Neoteleostei</taxon>
        <taxon>Acanthomorphata</taxon>
        <taxon>Eupercaria</taxon>
        <taxon>Perciformes</taxon>
        <taxon>Cottioidei</taxon>
        <taxon>Cottales</taxon>
        <taxon>Liparidae</taxon>
        <taxon>Liparis</taxon>
    </lineage>
</organism>
<sequence length="75" mass="8240">MEKEEKEEKEEKSFISLEGSPCPLVEAAGNCIYMLFSFLSHTIMACGLLLMFSGLDETAADVPVRDLPSRLAEGL</sequence>
<keyword evidence="3" id="KW-1185">Reference proteome</keyword>
<dbReference type="EMBL" id="SRLO01003048">
    <property type="protein sequence ID" value="TNN31926.1"/>
    <property type="molecule type" value="Genomic_DNA"/>
</dbReference>
<reference evidence="2 3" key="1">
    <citation type="submission" date="2019-03" db="EMBL/GenBank/DDBJ databases">
        <title>First draft genome of Liparis tanakae, snailfish: a comprehensive survey of snailfish specific genes.</title>
        <authorList>
            <person name="Kim W."/>
            <person name="Song I."/>
            <person name="Jeong J.-H."/>
            <person name="Kim D."/>
            <person name="Kim S."/>
            <person name="Ryu S."/>
            <person name="Song J.Y."/>
            <person name="Lee S.K."/>
        </authorList>
    </citation>
    <scope>NUCLEOTIDE SEQUENCE [LARGE SCALE GENOMIC DNA]</scope>
    <source>
        <tissue evidence="2">Muscle</tissue>
    </source>
</reference>
<name>A0A4Z2ESP2_9TELE</name>
<evidence type="ECO:0000313" key="3">
    <source>
        <dbReference type="Proteomes" id="UP000314294"/>
    </source>
</evidence>
<evidence type="ECO:0000256" key="1">
    <source>
        <dbReference type="SAM" id="Phobius"/>
    </source>
</evidence>
<keyword evidence="1" id="KW-0812">Transmembrane</keyword>
<accession>A0A4Z2ESP2</accession>
<keyword evidence="1" id="KW-0472">Membrane</keyword>
<keyword evidence="1" id="KW-1133">Transmembrane helix</keyword>
<dbReference type="Proteomes" id="UP000314294">
    <property type="component" value="Unassembled WGS sequence"/>
</dbReference>
<comment type="caution">
    <text evidence="2">The sequence shown here is derived from an EMBL/GenBank/DDBJ whole genome shotgun (WGS) entry which is preliminary data.</text>
</comment>
<dbReference type="AlphaFoldDB" id="A0A4Z2ESP2"/>
<feature type="transmembrane region" description="Helical" evidence="1">
    <location>
        <begin position="32"/>
        <end position="52"/>
    </location>
</feature>